<dbReference type="WBParaSite" id="PTRK_0001043600.1">
    <property type="protein sequence ID" value="PTRK_0001043600.1"/>
    <property type="gene ID" value="PTRK_0001043600"/>
</dbReference>
<dbReference type="SUPFAM" id="SSF53300">
    <property type="entry name" value="vWA-like"/>
    <property type="match status" value="1"/>
</dbReference>
<name>A0A0N4ZPH6_PARTI</name>
<dbReference type="Pfam" id="PF07974">
    <property type="entry name" value="EGF_2"/>
    <property type="match status" value="1"/>
</dbReference>
<dbReference type="PROSITE" id="PS01186">
    <property type="entry name" value="EGF_2"/>
    <property type="match status" value="2"/>
</dbReference>
<evidence type="ECO:0000313" key="4">
    <source>
        <dbReference type="WBParaSite" id="PTRK_0001043600.1"/>
    </source>
</evidence>
<evidence type="ECO:0000259" key="2">
    <source>
        <dbReference type="PROSITE" id="PS01186"/>
    </source>
</evidence>
<dbReference type="InterPro" id="IPR000742">
    <property type="entry name" value="EGF"/>
</dbReference>
<feature type="domain" description="EGF-like" evidence="2">
    <location>
        <begin position="208"/>
        <end position="219"/>
    </location>
</feature>
<sequence>MDKSYYGNQMINSQLNFIDIYFNHEYQTSESNYVTVTGEAQTEITNNFTIIEPNDHNGLNKQLSTVLYASTGPLSISFMNVTSEALKNIDFGNTNEVTEHPSLLFFINSQLVNISQTKNYIDQIKIKSNNKVKVFAVIYDKQYLESASFLVEDVKNVYTTDIRNQNDIYNSVSWFLYNLCNDSKTPTTTTEAPISYCLNGGSLNGNTCYCNNGYKGNICQIPICNVKNDNITIDENNESKSIMFVVENIGNSGKINNMNNEIISQLNQFSFQVSKEYTIDRFTGVSFDHTNKTLFISAADYSTFANTFCQILLNPPSFTGNGTNMITGIEKALAFVTGSPTIMYVFSTNYASDIANITSVLNRLAVANVQINLIYVYNSEFDNPFVDGNNYFTTMSQLSFASGGRTMTFLNSDNSFNQFMKGYIYDTISENKLIDTKSSKYSTTSKVTLNFSIDYRSKWFTITLLGVGVNIDSRIKLFIENNTEHVIQDNEKSIWSYGYTVIQIKNPIDSFIGNWRIEVTTLNIPLQIQIRSSSELNTRIGFVSTVFEDFPHTIPGFYFGYAIKRSVIFRINKDIAEKNLITYDKFIIRTFSIYSDSYTNSTSSSVVEKDIDTCSYQYGTLQFYLSISNTTYDNVAMELYGKDEQGINLKEIFMFSVYNVICLNGGTRSKDTGFCVCPPGYQSEDCGIKI</sequence>
<dbReference type="InterPro" id="IPR053295">
    <property type="entry name" value="Innate_immunity_reg"/>
</dbReference>
<dbReference type="Gene3D" id="2.10.25.10">
    <property type="entry name" value="Laminin"/>
    <property type="match status" value="1"/>
</dbReference>
<dbReference type="AlphaFoldDB" id="A0A0N4ZPH6"/>
<organism evidence="3 4">
    <name type="scientific">Parastrongyloides trichosuri</name>
    <name type="common">Possum-specific nematode worm</name>
    <dbReference type="NCBI Taxonomy" id="131310"/>
    <lineage>
        <taxon>Eukaryota</taxon>
        <taxon>Metazoa</taxon>
        <taxon>Ecdysozoa</taxon>
        <taxon>Nematoda</taxon>
        <taxon>Chromadorea</taxon>
        <taxon>Rhabditida</taxon>
        <taxon>Tylenchina</taxon>
        <taxon>Panagrolaimomorpha</taxon>
        <taxon>Strongyloidoidea</taxon>
        <taxon>Strongyloididae</taxon>
        <taxon>Parastrongyloides</taxon>
    </lineage>
</organism>
<evidence type="ECO:0000313" key="3">
    <source>
        <dbReference type="Proteomes" id="UP000038045"/>
    </source>
</evidence>
<keyword evidence="1" id="KW-1015">Disulfide bond</keyword>
<keyword evidence="3" id="KW-1185">Reference proteome</keyword>
<dbReference type="InterPro" id="IPR036465">
    <property type="entry name" value="vWFA_dom_sf"/>
</dbReference>
<dbReference type="PANTHER" id="PTHR47324:SF4">
    <property type="entry name" value="EGF-LIKE DOMAIN-CONTAINING PROTEIN"/>
    <property type="match status" value="1"/>
</dbReference>
<protein>
    <submittedName>
        <fullName evidence="4">EGF-like domain-containing protein</fullName>
    </submittedName>
</protein>
<evidence type="ECO:0000256" key="1">
    <source>
        <dbReference type="ARBA" id="ARBA00023157"/>
    </source>
</evidence>
<feature type="domain" description="EGF-like" evidence="2">
    <location>
        <begin position="675"/>
        <end position="686"/>
    </location>
</feature>
<dbReference type="PANTHER" id="PTHR47324">
    <property type="entry name" value="PROTEIN IRG-7-RELATED"/>
    <property type="match status" value="1"/>
</dbReference>
<accession>A0A0N4ZPH6</accession>
<dbReference type="Proteomes" id="UP000038045">
    <property type="component" value="Unplaced"/>
</dbReference>
<dbReference type="STRING" id="131310.A0A0N4ZPH6"/>
<dbReference type="InterPro" id="IPR013111">
    <property type="entry name" value="EGF_extracell"/>
</dbReference>
<proteinExistence type="predicted"/>
<reference evidence="4" key="1">
    <citation type="submission" date="2017-02" db="UniProtKB">
        <authorList>
            <consortium name="WormBaseParasite"/>
        </authorList>
    </citation>
    <scope>IDENTIFICATION</scope>
</reference>